<dbReference type="AlphaFoldDB" id="A0AAD3DR80"/>
<dbReference type="Proteomes" id="UP001054857">
    <property type="component" value="Unassembled WGS sequence"/>
</dbReference>
<sequence length="265" mass="28925">MSGATTSWAGAARGAVYWCCTCARLWWTRRRGGAAATNQAANVLNGVKGYRGRLLTHHYLYINADQARQWFGTVTSQSDIPVTVEVDGRVQPRTFKVNAALHPRGFFAVSGADLVRAAAGKWFLGWLRPSPGGPLHLLLRTATQQEVAVAHGLKERKKQKRRRPGGLEGAAEGGADVSTRERRVSERVAQEEERAPLRVRLHIALVNLPFQPQPPACLFLDATFERFEHGGCDVGLGEEAPCLVLYARPGCFPLLRSACGAGVME</sequence>
<comment type="caution">
    <text evidence="2">The sequence shown here is derived from an EMBL/GenBank/DDBJ whole genome shotgun (WGS) entry which is preliminary data.</text>
</comment>
<evidence type="ECO:0000313" key="3">
    <source>
        <dbReference type="Proteomes" id="UP001054857"/>
    </source>
</evidence>
<dbReference type="EMBL" id="BMAR01000014">
    <property type="protein sequence ID" value="GFR46575.1"/>
    <property type="molecule type" value="Genomic_DNA"/>
</dbReference>
<feature type="region of interest" description="Disordered" evidence="1">
    <location>
        <begin position="151"/>
        <end position="189"/>
    </location>
</feature>
<accession>A0AAD3DR80</accession>
<feature type="compositionally biased region" description="Basic and acidic residues" evidence="1">
    <location>
        <begin position="178"/>
        <end position="189"/>
    </location>
</feature>
<feature type="compositionally biased region" description="Basic residues" evidence="1">
    <location>
        <begin position="154"/>
        <end position="164"/>
    </location>
</feature>
<gene>
    <name evidence="2" type="ORF">Agub_g8174</name>
</gene>
<evidence type="ECO:0000313" key="2">
    <source>
        <dbReference type="EMBL" id="GFR46575.1"/>
    </source>
</evidence>
<reference evidence="2 3" key="1">
    <citation type="journal article" date="2021" name="Sci. Rep.">
        <title>Genome sequencing of the multicellular alga Astrephomene provides insights into convergent evolution of germ-soma differentiation.</title>
        <authorList>
            <person name="Yamashita S."/>
            <person name="Yamamoto K."/>
            <person name="Matsuzaki R."/>
            <person name="Suzuki S."/>
            <person name="Yamaguchi H."/>
            <person name="Hirooka S."/>
            <person name="Minakuchi Y."/>
            <person name="Miyagishima S."/>
            <person name="Kawachi M."/>
            <person name="Toyoda A."/>
            <person name="Nozaki H."/>
        </authorList>
    </citation>
    <scope>NUCLEOTIDE SEQUENCE [LARGE SCALE GENOMIC DNA]</scope>
    <source>
        <strain evidence="2 3">NIES-4017</strain>
    </source>
</reference>
<organism evidence="2 3">
    <name type="scientific">Astrephomene gubernaculifera</name>
    <dbReference type="NCBI Taxonomy" id="47775"/>
    <lineage>
        <taxon>Eukaryota</taxon>
        <taxon>Viridiplantae</taxon>
        <taxon>Chlorophyta</taxon>
        <taxon>core chlorophytes</taxon>
        <taxon>Chlorophyceae</taxon>
        <taxon>CS clade</taxon>
        <taxon>Chlamydomonadales</taxon>
        <taxon>Astrephomenaceae</taxon>
        <taxon>Astrephomene</taxon>
    </lineage>
</organism>
<protein>
    <submittedName>
        <fullName evidence="2">Uncharacterized protein</fullName>
    </submittedName>
</protein>
<keyword evidence="3" id="KW-1185">Reference proteome</keyword>
<name>A0AAD3DR80_9CHLO</name>
<proteinExistence type="predicted"/>
<evidence type="ECO:0000256" key="1">
    <source>
        <dbReference type="SAM" id="MobiDB-lite"/>
    </source>
</evidence>